<dbReference type="Proteomes" id="UP001174932">
    <property type="component" value="Unassembled WGS sequence"/>
</dbReference>
<reference evidence="1" key="1">
    <citation type="journal article" date="2015" name="Int. J. Syst. Evol. Microbiol.">
        <title>Rhizobium alvei sp. nov., isolated from a freshwater river.</title>
        <authorList>
            <person name="Sheu S.Y."/>
            <person name="Huang H.W."/>
            <person name="Young C.C."/>
            <person name="Chen W.M."/>
        </authorList>
    </citation>
    <scope>NUCLEOTIDE SEQUENCE</scope>
    <source>
        <strain evidence="1">TNR-22</strain>
    </source>
</reference>
<comment type="caution">
    <text evidence="1">The sequence shown here is derived from an EMBL/GenBank/DDBJ whole genome shotgun (WGS) entry which is preliminary data.</text>
</comment>
<dbReference type="SUPFAM" id="SSF54637">
    <property type="entry name" value="Thioesterase/thiol ester dehydrase-isomerase"/>
    <property type="match status" value="1"/>
</dbReference>
<dbReference type="InterPro" id="IPR029069">
    <property type="entry name" value="HotDog_dom_sf"/>
</dbReference>
<dbReference type="RefSeq" id="WP_304375354.1">
    <property type="nucleotide sequence ID" value="NZ_JAUOZU010000005.1"/>
</dbReference>
<dbReference type="Gene3D" id="3.10.129.10">
    <property type="entry name" value="Hotdog Thioesterase"/>
    <property type="match status" value="1"/>
</dbReference>
<reference evidence="1" key="2">
    <citation type="submission" date="2023-07" db="EMBL/GenBank/DDBJ databases">
        <authorList>
            <person name="Shen H."/>
        </authorList>
    </citation>
    <scope>NUCLEOTIDE SEQUENCE</scope>
    <source>
        <strain evidence="1">TNR-22</strain>
    </source>
</reference>
<organism evidence="1 2">
    <name type="scientific">Rhizobium alvei</name>
    <dbReference type="NCBI Taxonomy" id="1132659"/>
    <lineage>
        <taxon>Bacteria</taxon>
        <taxon>Pseudomonadati</taxon>
        <taxon>Pseudomonadota</taxon>
        <taxon>Alphaproteobacteria</taxon>
        <taxon>Hyphomicrobiales</taxon>
        <taxon>Rhizobiaceae</taxon>
        <taxon>Rhizobium/Agrobacterium group</taxon>
        <taxon>Rhizobium</taxon>
    </lineage>
</organism>
<protein>
    <submittedName>
        <fullName evidence="1">Thioesterase family protein</fullName>
    </submittedName>
</protein>
<dbReference type="Pfam" id="PF13279">
    <property type="entry name" value="4HBT_2"/>
    <property type="match status" value="1"/>
</dbReference>
<evidence type="ECO:0000313" key="2">
    <source>
        <dbReference type="Proteomes" id="UP001174932"/>
    </source>
</evidence>
<proteinExistence type="predicted"/>
<sequence>MNEIARFDTPIIGPTIIVDPRWIGAAGLMQSAFYGALFDRSMAEALEILDLGERHLIANKSALMAAETHVSYVRGLKEGDSVRVTFRLIDADDRRLHVYQEIYHLDGWLAAAAESVHLNLDLEENRVVAMPEMAFADAMTMLRYHRSLPRTKHMGRIRGLT</sequence>
<dbReference type="EMBL" id="JAUOZU010000005">
    <property type="protein sequence ID" value="MDO6963447.1"/>
    <property type="molecule type" value="Genomic_DNA"/>
</dbReference>
<gene>
    <name evidence="1" type="ORF">Q4481_05725</name>
</gene>
<keyword evidence="2" id="KW-1185">Reference proteome</keyword>
<name>A0ABT8YIF6_9HYPH</name>
<dbReference type="CDD" id="cd00586">
    <property type="entry name" value="4HBT"/>
    <property type="match status" value="1"/>
</dbReference>
<evidence type="ECO:0000313" key="1">
    <source>
        <dbReference type="EMBL" id="MDO6963447.1"/>
    </source>
</evidence>
<accession>A0ABT8YIF6</accession>